<keyword evidence="6 9" id="KW-0288">FMN</keyword>
<feature type="binding site" evidence="9 10">
    <location>
        <position position="72"/>
    </location>
    <ligand>
        <name>substrate</name>
    </ligand>
</feature>
<comment type="catalytic activity">
    <reaction evidence="9">
        <text>pyridoxine 5'-phosphate + O2 = pyridoxal 5'-phosphate + H2O2</text>
        <dbReference type="Rhea" id="RHEA:15149"/>
        <dbReference type="ChEBI" id="CHEBI:15379"/>
        <dbReference type="ChEBI" id="CHEBI:16240"/>
        <dbReference type="ChEBI" id="CHEBI:58589"/>
        <dbReference type="ChEBI" id="CHEBI:597326"/>
        <dbReference type="EC" id="1.4.3.5"/>
    </reaction>
</comment>
<feature type="binding site" evidence="9 11">
    <location>
        <position position="202"/>
    </location>
    <ligand>
        <name>FMN</name>
        <dbReference type="ChEBI" id="CHEBI:58210"/>
    </ligand>
</feature>
<sequence>MVGKSTKENNLSGLRVNYDRGELLEQNIGSEPISLFSEWMEAAKSGEIKEPNAMVLSTIRDEKPTARVVLLKGFDEKGFIFFTNYQSHKGIQLEKNPNGAITFFWDALQRQVRIEGIIEKVSEEESDEYYHSRPKASQIGAWVSKQSTVIENRDILEEKNTHFEEKYKDVTPIPRPPHWGGYILKPTSIEFWQGRQSRLHDRILFSKQENSWQSERLSP</sequence>
<feature type="binding site" evidence="9 11">
    <location>
        <position position="111"/>
    </location>
    <ligand>
        <name>FMN</name>
        <dbReference type="ChEBI" id="CHEBI:58210"/>
    </ligand>
</feature>
<gene>
    <name evidence="9 14" type="primary">pdxH</name>
    <name evidence="14" type="ORF">DJ013_08535</name>
</gene>
<evidence type="ECO:0000256" key="7">
    <source>
        <dbReference type="ARBA" id="ARBA00023002"/>
    </source>
</evidence>
<feature type="binding site" evidence="9 10">
    <location>
        <position position="133"/>
    </location>
    <ligand>
        <name>substrate</name>
    </ligand>
</feature>
<evidence type="ECO:0000259" key="12">
    <source>
        <dbReference type="Pfam" id="PF01243"/>
    </source>
</evidence>
<dbReference type="Gene3D" id="2.30.110.10">
    <property type="entry name" value="Electron Transport, Fmn-binding Protein, Chain A"/>
    <property type="match status" value="1"/>
</dbReference>
<dbReference type="AlphaFoldDB" id="A0A2Z4GAP5"/>
<dbReference type="InterPro" id="IPR012349">
    <property type="entry name" value="Split_barrel_FMN-bd"/>
</dbReference>
<evidence type="ECO:0000256" key="4">
    <source>
        <dbReference type="ARBA" id="ARBA00011738"/>
    </source>
</evidence>
<feature type="binding site" evidence="9 11">
    <location>
        <position position="89"/>
    </location>
    <ligand>
        <name>FMN</name>
        <dbReference type="ChEBI" id="CHEBI:58210"/>
    </ligand>
</feature>
<accession>A0A2Z4GAP5</accession>
<evidence type="ECO:0000256" key="6">
    <source>
        <dbReference type="ARBA" id="ARBA00022643"/>
    </source>
</evidence>
<feature type="binding site" evidence="10">
    <location>
        <begin position="15"/>
        <end position="18"/>
    </location>
    <ligand>
        <name>substrate</name>
    </ligand>
</feature>
<feature type="domain" description="Pyridoxamine 5'-phosphate oxidase N-terminal" evidence="12">
    <location>
        <begin position="47"/>
        <end position="160"/>
    </location>
</feature>
<evidence type="ECO:0000256" key="10">
    <source>
        <dbReference type="PIRSR" id="PIRSR000190-1"/>
    </source>
</evidence>
<dbReference type="PROSITE" id="PS01064">
    <property type="entry name" value="PYRIDOX_OXIDASE"/>
    <property type="match status" value="1"/>
</dbReference>
<feature type="binding site" evidence="9 11">
    <location>
        <begin position="67"/>
        <end position="72"/>
    </location>
    <ligand>
        <name>FMN</name>
        <dbReference type="ChEBI" id="CHEBI:58210"/>
    </ligand>
</feature>
<dbReference type="InterPro" id="IPR011576">
    <property type="entry name" value="Pyridox_Oxase_N"/>
</dbReference>
<dbReference type="OrthoDB" id="9780392at2"/>
<dbReference type="EMBL" id="CP029480">
    <property type="protein sequence ID" value="AWV98214.1"/>
    <property type="molecule type" value="Genomic_DNA"/>
</dbReference>
<keyword evidence="7 9" id="KW-0560">Oxidoreductase</keyword>
<dbReference type="Pfam" id="PF01243">
    <property type="entry name" value="PNPOx_N"/>
    <property type="match status" value="1"/>
</dbReference>
<feature type="binding site" evidence="9 10">
    <location>
        <begin position="198"/>
        <end position="200"/>
    </location>
    <ligand>
        <name>substrate</name>
    </ligand>
</feature>
<comment type="catalytic activity">
    <reaction evidence="9">
        <text>pyridoxamine 5'-phosphate + O2 + H2O = pyridoxal 5'-phosphate + H2O2 + NH4(+)</text>
        <dbReference type="Rhea" id="RHEA:15817"/>
        <dbReference type="ChEBI" id="CHEBI:15377"/>
        <dbReference type="ChEBI" id="CHEBI:15379"/>
        <dbReference type="ChEBI" id="CHEBI:16240"/>
        <dbReference type="ChEBI" id="CHEBI:28938"/>
        <dbReference type="ChEBI" id="CHEBI:58451"/>
        <dbReference type="ChEBI" id="CHEBI:597326"/>
        <dbReference type="EC" id="1.4.3.5"/>
    </reaction>
</comment>
<dbReference type="PANTHER" id="PTHR10851">
    <property type="entry name" value="PYRIDOXINE-5-PHOSPHATE OXIDASE"/>
    <property type="match status" value="1"/>
</dbReference>
<dbReference type="InterPro" id="IPR019740">
    <property type="entry name" value="Pyridox_Oxase_CS"/>
</dbReference>
<dbReference type="EC" id="1.4.3.5" evidence="9"/>
<dbReference type="UniPathway" id="UPA01068">
    <property type="reaction ID" value="UER00304"/>
</dbReference>
<dbReference type="GO" id="GO:0004733">
    <property type="term" value="F:pyridoxamine phosphate oxidase activity"/>
    <property type="evidence" value="ECO:0007669"/>
    <property type="project" value="UniProtKB-UniRule"/>
</dbReference>
<dbReference type="GO" id="GO:0008615">
    <property type="term" value="P:pyridoxine biosynthetic process"/>
    <property type="evidence" value="ECO:0007669"/>
    <property type="project" value="UniProtKB-UniRule"/>
</dbReference>
<feature type="binding site" evidence="9 11">
    <location>
        <begin position="146"/>
        <end position="147"/>
    </location>
    <ligand>
        <name>FMN</name>
        <dbReference type="ChEBI" id="CHEBI:58210"/>
    </ligand>
</feature>
<dbReference type="FunFam" id="2.30.110.10:FF:000005">
    <property type="entry name" value="NAD(P)H-hydrate epimerase"/>
    <property type="match status" value="1"/>
</dbReference>
<comment type="pathway">
    <text evidence="2 9">Cofactor metabolism; pyridoxal 5'-phosphate salvage; pyridoxal 5'-phosphate from pyridoxine 5'-phosphate: step 1/1.</text>
</comment>
<evidence type="ECO:0000256" key="5">
    <source>
        <dbReference type="ARBA" id="ARBA00022630"/>
    </source>
</evidence>
<dbReference type="Proteomes" id="UP000249873">
    <property type="component" value="Chromosome"/>
</dbReference>
<feature type="binding site" evidence="9 10">
    <location>
        <position position="129"/>
    </location>
    <ligand>
        <name>substrate</name>
    </ligand>
</feature>
<dbReference type="SUPFAM" id="SSF50475">
    <property type="entry name" value="FMN-binding split barrel"/>
    <property type="match status" value="1"/>
</dbReference>
<dbReference type="NCBIfam" id="NF004231">
    <property type="entry name" value="PRK05679.1"/>
    <property type="match status" value="1"/>
</dbReference>
<comment type="caution">
    <text evidence="9">Lacks conserved residue(s) required for the propagation of feature annotation.</text>
</comment>
<comment type="similarity">
    <text evidence="3 9">Belongs to the pyridoxamine 5'-phosphate oxidase family.</text>
</comment>
<dbReference type="InterPro" id="IPR000659">
    <property type="entry name" value="Pyridox_Oxase"/>
</dbReference>
<dbReference type="PANTHER" id="PTHR10851:SF0">
    <property type="entry name" value="PYRIDOXINE-5'-PHOSPHATE OXIDASE"/>
    <property type="match status" value="1"/>
</dbReference>
<evidence type="ECO:0000256" key="11">
    <source>
        <dbReference type="PIRSR" id="PIRSR000190-2"/>
    </source>
</evidence>
<dbReference type="HAMAP" id="MF_01629">
    <property type="entry name" value="PdxH"/>
    <property type="match status" value="1"/>
</dbReference>
<dbReference type="RefSeq" id="WP_111371335.1">
    <property type="nucleotide sequence ID" value="NZ_CP029480.1"/>
</dbReference>
<comment type="cofactor">
    <cofactor evidence="9 11">
        <name>FMN</name>
        <dbReference type="ChEBI" id="CHEBI:58210"/>
    </cofactor>
    <text evidence="9 11">Binds 1 FMN per subunit.</text>
</comment>
<dbReference type="GO" id="GO:0010181">
    <property type="term" value="F:FMN binding"/>
    <property type="evidence" value="ECO:0007669"/>
    <property type="project" value="UniProtKB-UniRule"/>
</dbReference>
<comment type="function">
    <text evidence="9">Catalyzes the oxidation of either pyridoxine 5'-phosphate (PNP) or pyridoxamine 5'-phosphate (PMP) into pyridoxal 5'-phosphate (PLP).</text>
</comment>
<comment type="subunit">
    <text evidence="4 9">Homodimer.</text>
</comment>
<evidence type="ECO:0000256" key="9">
    <source>
        <dbReference type="HAMAP-Rule" id="MF_01629"/>
    </source>
</evidence>
<dbReference type="KEGG" id="als:DJ013_08535"/>
<evidence type="ECO:0000256" key="1">
    <source>
        <dbReference type="ARBA" id="ARBA00004738"/>
    </source>
</evidence>
<evidence type="ECO:0000313" key="14">
    <source>
        <dbReference type="EMBL" id="AWV98214.1"/>
    </source>
</evidence>
<keyword evidence="15" id="KW-1185">Reference proteome</keyword>
<evidence type="ECO:0000313" key="15">
    <source>
        <dbReference type="Proteomes" id="UP000249873"/>
    </source>
</evidence>
<protein>
    <recommendedName>
        <fullName evidence="9">Pyridoxine/pyridoxamine 5'-phosphate oxidase</fullName>
        <ecNumber evidence="9">1.4.3.5</ecNumber>
    </recommendedName>
    <alternativeName>
        <fullName evidence="9">PNP/PMP oxidase</fullName>
        <shortName evidence="9">PNPOx</shortName>
    </alternativeName>
    <alternativeName>
        <fullName evidence="9">Pyridoxal 5'-phosphate synthase</fullName>
    </alternativeName>
</protein>
<comment type="pathway">
    <text evidence="1 9">Cofactor metabolism; pyridoxal 5'-phosphate salvage; pyridoxal 5'-phosphate from pyridoxamine 5'-phosphate: step 1/1.</text>
</comment>
<dbReference type="NCBIfam" id="TIGR00558">
    <property type="entry name" value="pdxH"/>
    <property type="match status" value="1"/>
</dbReference>
<evidence type="ECO:0000256" key="8">
    <source>
        <dbReference type="ARBA" id="ARBA00023096"/>
    </source>
</evidence>
<reference evidence="14 15" key="1">
    <citation type="submission" date="2018-05" db="EMBL/GenBank/DDBJ databases">
        <title>Complete genome sequence of Arcticibacterium luteifluviistationis SM1504T, a cytophagaceae bacterium isolated from Arctic surface seawater.</title>
        <authorList>
            <person name="Li Y."/>
            <person name="Qin Q.-L."/>
        </authorList>
    </citation>
    <scope>NUCLEOTIDE SEQUENCE [LARGE SCALE GENOMIC DNA]</scope>
    <source>
        <strain evidence="14 15">SM1504</strain>
    </source>
</reference>
<evidence type="ECO:0000256" key="2">
    <source>
        <dbReference type="ARBA" id="ARBA00005037"/>
    </source>
</evidence>
<organism evidence="14 15">
    <name type="scientific">Arcticibacterium luteifluviistationis</name>
    <dbReference type="NCBI Taxonomy" id="1784714"/>
    <lineage>
        <taxon>Bacteria</taxon>
        <taxon>Pseudomonadati</taxon>
        <taxon>Bacteroidota</taxon>
        <taxon>Cytophagia</taxon>
        <taxon>Cytophagales</taxon>
        <taxon>Leadbetterellaceae</taxon>
        <taxon>Arcticibacterium</taxon>
    </lineage>
</organism>
<feature type="binding site" evidence="9 10">
    <location>
        <position position="137"/>
    </location>
    <ligand>
        <name>substrate</name>
    </ligand>
</feature>
<keyword evidence="8 9" id="KW-0664">Pyridoxine biosynthesis</keyword>
<dbReference type="InterPro" id="IPR019576">
    <property type="entry name" value="Pyridoxamine_oxidase_dimer_C"/>
</dbReference>
<name>A0A2Z4GAP5_9BACT</name>
<proteinExistence type="inferred from homology"/>
<feature type="binding site" evidence="9 11">
    <location>
        <begin position="82"/>
        <end position="83"/>
    </location>
    <ligand>
        <name>FMN</name>
        <dbReference type="ChEBI" id="CHEBI:58210"/>
    </ligand>
</feature>
<feature type="binding site" evidence="9 11">
    <location>
        <position position="192"/>
    </location>
    <ligand>
        <name>FMN</name>
        <dbReference type="ChEBI" id="CHEBI:58210"/>
    </ligand>
</feature>
<dbReference type="Pfam" id="PF10590">
    <property type="entry name" value="PNP_phzG_C"/>
    <property type="match status" value="1"/>
</dbReference>
<evidence type="ECO:0000259" key="13">
    <source>
        <dbReference type="Pfam" id="PF10590"/>
    </source>
</evidence>
<feature type="domain" description="Pyridoxine 5'-phosphate oxidase dimerisation C-terminal" evidence="13">
    <location>
        <begin position="179"/>
        <end position="219"/>
    </location>
</feature>
<dbReference type="PIRSF" id="PIRSF000190">
    <property type="entry name" value="Pyd_amn-ph_oxd"/>
    <property type="match status" value="1"/>
</dbReference>
<evidence type="ECO:0000256" key="3">
    <source>
        <dbReference type="ARBA" id="ARBA00007301"/>
    </source>
</evidence>
<keyword evidence="5 9" id="KW-0285">Flavoprotein</keyword>